<accession>A0A834M084</accession>
<comment type="caution">
    <text evidence="15">The sequence shown here is derived from an EMBL/GenBank/DDBJ whole genome shotgun (WGS) entry which is preliminary data.</text>
</comment>
<evidence type="ECO:0000256" key="3">
    <source>
        <dbReference type="ARBA" id="ARBA00022448"/>
    </source>
</evidence>
<evidence type="ECO:0000256" key="13">
    <source>
        <dbReference type="ARBA" id="ARBA00038333"/>
    </source>
</evidence>
<gene>
    <name evidence="15" type="ORF">RHSIM_Rhsim01G0024200</name>
</gene>
<organism evidence="15 16">
    <name type="scientific">Rhododendron simsii</name>
    <name type="common">Sims's rhododendron</name>
    <dbReference type="NCBI Taxonomy" id="118357"/>
    <lineage>
        <taxon>Eukaryota</taxon>
        <taxon>Viridiplantae</taxon>
        <taxon>Streptophyta</taxon>
        <taxon>Embryophyta</taxon>
        <taxon>Tracheophyta</taxon>
        <taxon>Spermatophyta</taxon>
        <taxon>Magnoliopsida</taxon>
        <taxon>eudicotyledons</taxon>
        <taxon>Gunneridae</taxon>
        <taxon>Pentapetalae</taxon>
        <taxon>asterids</taxon>
        <taxon>Ericales</taxon>
        <taxon>Ericaceae</taxon>
        <taxon>Ericoideae</taxon>
        <taxon>Rhodoreae</taxon>
        <taxon>Rhododendron</taxon>
    </lineage>
</organism>
<keyword evidence="12" id="KW-0472">Membrane</keyword>
<keyword evidence="10" id="KW-0406">Ion transport</keyword>
<dbReference type="PROSITE" id="PS50222">
    <property type="entry name" value="EF_HAND_2"/>
    <property type="match status" value="1"/>
</dbReference>
<proteinExistence type="inferred from homology"/>
<dbReference type="InterPro" id="IPR011992">
    <property type="entry name" value="EF-hand-dom_pair"/>
</dbReference>
<dbReference type="SUPFAM" id="SSF47473">
    <property type="entry name" value="EF-hand"/>
    <property type="match status" value="1"/>
</dbReference>
<evidence type="ECO:0000256" key="12">
    <source>
        <dbReference type="ARBA" id="ARBA00023136"/>
    </source>
</evidence>
<evidence type="ECO:0000256" key="6">
    <source>
        <dbReference type="ARBA" id="ARBA00022737"/>
    </source>
</evidence>
<dbReference type="GO" id="GO:0051560">
    <property type="term" value="P:mitochondrial calcium ion homeostasis"/>
    <property type="evidence" value="ECO:0007669"/>
    <property type="project" value="TreeGrafter"/>
</dbReference>
<keyword evidence="8" id="KW-0106">Calcium</keyword>
<dbReference type="PANTHER" id="PTHR12294:SF1">
    <property type="entry name" value="CALCIUM UPTAKE PROTEIN 1, MITOCHONDRIAL"/>
    <property type="match status" value="1"/>
</dbReference>
<evidence type="ECO:0000259" key="14">
    <source>
        <dbReference type="PROSITE" id="PS50222"/>
    </source>
</evidence>
<evidence type="ECO:0000313" key="16">
    <source>
        <dbReference type="Proteomes" id="UP000626092"/>
    </source>
</evidence>
<keyword evidence="11" id="KW-0496">Mitochondrion</keyword>
<sequence>MSHINKFLVRVEELNDEPYLRELRIKFEEFKNFAELRQRLRPLSMAIFSHGKVTGQLTKPDFQRAAYQVFFLSLDPYNLLRHKVCGISLTDNVVDMIFYVFDTNRDGNLSTDEFLRVLQRRERGMSLPRETTGFMGFMSCLLDCTNNCSYSKMLH</sequence>
<protein>
    <recommendedName>
        <fullName evidence="14">EF-hand domain-containing protein</fullName>
    </recommendedName>
</protein>
<evidence type="ECO:0000256" key="5">
    <source>
        <dbReference type="ARBA" id="ARBA00022723"/>
    </source>
</evidence>
<keyword evidence="9" id="KW-0809">Transit peptide</keyword>
<keyword evidence="7" id="KW-0999">Mitochondrion inner membrane</keyword>
<evidence type="ECO:0000256" key="4">
    <source>
        <dbReference type="ARBA" id="ARBA00022568"/>
    </source>
</evidence>
<dbReference type="InterPro" id="IPR002048">
    <property type="entry name" value="EF_hand_dom"/>
</dbReference>
<evidence type="ECO:0000256" key="8">
    <source>
        <dbReference type="ARBA" id="ARBA00022837"/>
    </source>
</evidence>
<feature type="domain" description="EF-hand" evidence="14">
    <location>
        <begin position="89"/>
        <end position="124"/>
    </location>
</feature>
<keyword evidence="6" id="KW-0677">Repeat</keyword>
<dbReference type="GO" id="GO:0005758">
    <property type="term" value="C:mitochondrial intermembrane space"/>
    <property type="evidence" value="ECO:0007669"/>
    <property type="project" value="UniProtKB-SubCell"/>
</dbReference>
<comment type="similarity">
    <text evidence="13">Belongs to the MICU1 family. MICU1 subfamily.</text>
</comment>
<dbReference type="EMBL" id="WJXA01000001">
    <property type="protein sequence ID" value="KAF7154544.1"/>
    <property type="molecule type" value="Genomic_DNA"/>
</dbReference>
<evidence type="ECO:0000256" key="1">
    <source>
        <dbReference type="ARBA" id="ARBA00004273"/>
    </source>
</evidence>
<dbReference type="OrthoDB" id="186625at2759"/>
<keyword evidence="4" id="KW-0109">Calcium transport</keyword>
<dbReference type="GO" id="GO:1990246">
    <property type="term" value="C:uniplex complex"/>
    <property type="evidence" value="ECO:0007669"/>
    <property type="project" value="TreeGrafter"/>
</dbReference>
<evidence type="ECO:0000256" key="11">
    <source>
        <dbReference type="ARBA" id="ARBA00023128"/>
    </source>
</evidence>
<dbReference type="Pfam" id="PF13833">
    <property type="entry name" value="EF-hand_8"/>
    <property type="match status" value="1"/>
</dbReference>
<keyword evidence="16" id="KW-1185">Reference proteome</keyword>
<evidence type="ECO:0000256" key="10">
    <source>
        <dbReference type="ARBA" id="ARBA00023065"/>
    </source>
</evidence>
<dbReference type="InterPro" id="IPR018247">
    <property type="entry name" value="EF_Hand_1_Ca_BS"/>
</dbReference>
<evidence type="ECO:0000256" key="7">
    <source>
        <dbReference type="ARBA" id="ARBA00022792"/>
    </source>
</evidence>
<dbReference type="Gene3D" id="1.10.238.10">
    <property type="entry name" value="EF-hand"/>
    <property type="match status" value="1"/>
</dbReference>
<evidence type="ECO:0000256" key="2">
    <source>
        <dbReference type="ARBA" id="ARBA00004569"/>
    </source>
</evidence>
<dbReference type="Proteomes" id="UP000626092">
    <property type="component" value="Unassembled WGS sequence"/>
</dbReference>
<evidence type="ECO:0000256" key="9">
    <source>
        <dbReference type="ARBA" id="ARBA00022946"/>
    </source>
</evidence>
<reference evidence="15" key="1">
    <citation type="submission" date="2019-11" db="EMBL/GenBank/DDBJ databases">
        <authorList>
            <person name="Liu Y."/>
            <person name="Hou J."/>
            <person name="Li T.-Q."/>
            <person name="Guan C.-H."/>
            <person name="Wu X."/>
            <person name="Wu H.-Z."/>
            <person name="Ling F."/>
            <person name="Zhang R."/>
            <person name="Shi X.-G."/>
            <person name="Ren J.-P."/>
            <person name="Chen E.-F."/>
            <person name="Sun J.-M."/>
        </authorList>
    </citation>
    <scope>NUCLEOTIDE SEQUENCE</scope>
    <source>
        <strain evidence="15">Adult_tree_wgs_1</strain>
        <tissue evidence="15">Leaves</tissue>
    </source>
</reference>
<dbReference type="InterPro" id="IPR039800">
    <property type="entry name" value="MICU1/2/3"/>
</dbReference>
<dbReference type="GO" id="GO:0036444">
    <property type="term" value="P:calcium import into the mitochondrion"/>
    <property type="evidence" value="ECO:0007669"/>
    <property type="project" value="TreeGrafter"/>
</dbReference>
<keyword evidence="3" id="KW-0813">Transport</keyword>
<dbReference type="AlphaFoldDB" id="A0A834M084"/>
<dbReference type="PANTHER" id="PTHR12294">
    <property type="entry name" value="EF HAND DOMAIN FAMILY A1,A2-RELATED"/>
    <property type="match status" value="1"/>
</dbReference>
<name>A0A834M084_RHOSS</name>
<dbReference type="GO" id="GO:0005509">
    <property type="term" value="F:calcium ion binding"/>
    <property type="evidence" value="ECO:0007669"/>
    <property type="project" value="InterPro"/>
</dbReference>
<dbReference type="PROSITE" id="PS00018">
    <property type="entry name" value="EF_HAND_1"/>
    <property type="match status" value="1"/>
</dbReference>
<comment type="subcellular location">
    <subcellularLocation>
        <location evidence="1">Mitochondrion inner membrane</location>
    </subcellularLocation>
    <subcellularLocation>
        <location evidence="2">Mitochondrion intermembrane space</location>
    </subcellularLocation>
</comment>
<evidence type="ECO:0000313" key="15">
    <source>
        <dbReference type="EMBL" id="KAF7154544.1"/>
    </source>
</evidence>
<keyword evidence="5" id="KW-0479">Metal-binding</keyword>